<dbReference type="GeneID" id="14915126"/>
<reference evidence="5 6" key="1">
    <citation type="journal article" date="2013" name="Genome Biol.">
        <title>Genome of Acanthamoeba castellanii highlights extensive lateral gene transfer and early evolution of tyrosine kinase signaling.</title>
        <authorList>
            <person name="Clarke M."/>
            <person name="Lohan A.J."/>
            <person name="Liu B."/>
            <person name="Lagkouvardos I."/>
            <person name="Roy S."/>
            <person name="Zafar N."/>
            <person name="Bertelli C."/>
            <person name="Schilde C."/>
            <person name="Kianianmomeni A."/>
            <person name="Burglin T.R."/>
            <person name="Frech C."/>
            <person name="Turcotte B."/>
            <person name="Kopec K.O."/>
            <person name="Synnott J.M."/>
            <person name="Choo C."/>
            <person name="Paponov I."/>
            <person name="Finkler A."/>
            <person name="Soon Heng Tan C."/>
            <person name="Hutchins A.P."/>
            <person name="Weinmeier T."/>
            <person name="Rattei T."/>
            <person name="Chu J.S."/>
            <person name="Gimenez G."/>
            <person name="Irimia M."/>
            <person name="Rigden D.J."/>
            <person name="Fitzpatrick D.A."/>
            <person name="Lorenzo-Morales J."/>
            <person name="Bateman A."/>
            <person name="Chiu C.H."/>
            <person name="Tang P."/>
            <person name="Hegemann P."/>
            <person name="Fromm H."/>
            <person name="Raoult D."/>
            <person name="Greub G."/>
            <person name="Miranda-Saavedra D."/>
            <person name="Chen N."/>
            <person name="Nash P."/>
            <person name="Ginger M.L."/>
            <person name="Horn M."/>
            <person name="Schaap P."/>
            <person name="Caler L."/>
            <person name="Loftus B."/>
        </authorList>
    </citation>
    <scope>NUCLEOTIDE SEQUENCE [LARGE SCALE GENOMIC DNA]</scope>
    <source>
        <strain evidence="5 6">Neff</strain>
    </source>
</reference>
<evidence type="ECO:0000313" key="5">
    <source>
        <dbReference type="EMBL" id="ELR14513.1"/>
    </source>
</evidence>
<feature type="region of interest" description="Disordered" evidence="3">
    <location>
        <begin position="236"/>
        <end position="267"/>
    </location>
</feature>
<dbReference type="Pfam" id="PF00617">
    <property type="entry name" value="RasGEF"/>
    <property type="match status" value="1"/>
</dbReference>
<feature type="compositionally biased region" description="Gly residues" evidence="3">
    <location>
        <begin position="834"/>
        <end position="847"/>
    </location>
</feature>
<dbReference type="EMBL" id="KB008052">
    <property type="protein sequence ID" value="ELR14513.1"/>
    <property type="molecule type" value="Genomic_DNA"/>
</dbReference>
<keyword evidence="1 2" id="KW-0344">Guanine-nucleotide releasing factor</keyword>
<feature type="compositionally biased region" description="Basic and acidic residues" evidence="3">
    <location>
        <begin position="466"/>
        <end position="491"/>
    </location>
</feature>
<dbReference type="SMART" id="SM00147">
    <property type="entry name" value="RasGEF"/>
    <property type="match status" value="1"/>
</dbReference>
<dbReference type="RefSeq" id="XP_004336526.1">
    <property type="nucleotide sequence ID" value="XM_004336478.1"/>
</dbReference>
<feature type="domain" description="Ras-GEF" evidence="4">
    <location>
        <begin position="280"/>
        <end position="522"/>
    </location>
</feature>
<dbReference type="VEuPathDB" id="AmoebaDB:ACA1_193160"/>
<accession>L8GPF0</accession>
<protein>
    <submittedName>
        <fullName evidence="5">RasGEF domain containing protein</fullName>
    </submittedName>
</protein>
<dbReference type="Proteomes" id="UP000011083">
    <property type="component" value="Unassembled WGS sequence"/>
</dbReference>
<dbReference type="GO" id="GO:0007265">
    <property type="term" value="P:Ras protein signal transduction"/>
    <property type="evidence" value="ECO:0007669"/>
    <property type="project" value="TreeGrafter"/>
</dbReference>
<dbReference type="PANTHER" id="PTHR23113">
    <property type="entry name" value="GUANINE NUCLEOTIDE EXCHANGE FACTOR"/>
    <property type="match status" value="1"/>
</dbReference>
<feature type="region of interest" description="Disordered" evidence="3">
    <location>
        <begin position="657"/>
        <end position="728"/>
    </location>
</feature>
<feature type="region of interest" description="Disordered" evidence="3">
    <location>
        <begin position="784"/>
        <end position="890"/>
    </location>
</feature>
<gene>
    <name evidence="5" type="ORF">ACA1_193160</name>
</gene>
<dbReference type="InterPro" id="IPR008937">
    <property type="entry name" value="Ras-like_GEF"/>
</dbReference>
<dbReference type="InterPro" id="IPR001895">
    <property type="entry name" value="RASGEF_cat_dom"/>
</dbReference>
<dbReference type="InterPro" id="IPR036964">
    <property type="entry name" value="RASGEF_cat_dom_sf"/>
</dbReference>
<feature type="compositionally biased region" description="Basic and acidic residues" evidence="3">
    <location>
        <begin position="874"/>
        <end position="885"/>
    </location>
</feature>
<keyword evidence="6" id="KW-1185">Reference proteome</keyword>
<feature type="compositionally biased region" description="Polar residues" evidence="3">
    <location>
        <begin position="255"/>
        <end position="264"/>
    </location>
</feature>
<name>L8GPF0_ACACF</name>
<evidence type="ECO:0000313" key="6">
    <source>
        <dbReference type="Proteomes" id="UP000011083"/>
    </source>
</evidence>
<sequence>MEEAFGETQDASMGEDESFRRAERQLRERTRALKVLARRVWATEMSNTSAGAAQQTQIPSAEGAGAVLAFVAPLLLPPSEPHLLHLIWTRRFDAVAAGTGQVKAKEGGSEDDGAHIEEAGRLLDFAVGWVAAFPEDFKGDHPVIERMADQARRWQEAMRGRADIKQGVRAGRLVLRLEAAKVSTLAYAGGGDRMQSLLMRAGSHLRNVAAAQAASGRRRSLRVLVRQQATISAASLQQSASAHPVQQPGPPQHQSLPDLSTSGPLTPRPSEYQMDFMAFDAGAIARELTLIEFGLFYNIRPRELLNQAWQREDKEKKAPNISLLIARFNEVAFWIATEILQTQGSKMQTVVIKKLVDVASQCYDMGNFNTLMEIISGLAHSSTAWKGLGDRHQRRFDELEQLMSPRNNFNDYRELLKKRTLEQAEKERERREKKTSKMVAVPPILPYFALLLRDLTFINENPKYLAKDHASPRESESESDSERENESKSESDSDDEYEIVDSGGDDSQDESGSSRRKRTPVRKGRDEEELEVNWDLMVMLNQVRQVIQQYQRINYTYAPNHELRRVLTNLQFISDENELWKLSQLSFSATSEKKTHRRSLSAPLKMKLEALLQHDDRNRNRTAARETKECVMSDEEARGGGIESGMLDCIDCEEEWERGATSSAPTRREPTSPPWRSSTGRGDADGAEGQVVEEETPSRRKRKQAAAAAATASANREEAPRSRWEGGKKKAESMWDQFLHRYFSSHIPSNRENTDSWRFYQSLTSGMDDQLSESNEALRSKINGRAGVRSGLSRSDQPKNSTASTTTTTPSGNNKFKQVADDVKTRKHSNANGDAGGSGGKQRGGSGDFFQHLSGGAKEMLEKTVNDSDVGGGGDDRPQPRRERAATTTDVVTAATSSLILIADADVDGDGGHAAIAFRREGSFILFENLGGGAQAMLKRDDVLPPTSTTSSPTATRKQQPSSSSSSPAPSLSPRSSSSSSGAKSPRSAANGSSASLPVRKGRAHRTSLATATSEFLVAQRPEGGAD</sequence>
<evidence type="ECO:0000256" key="1">
    <source>
        <dbReference type="ARBA" id="ARBA00022658"/>
    </source>
</evidence>
<feature type="compositionally biased region" description="Low complexity" evidence="3">
    <location>
        <begin position="945"/>
        <end position="954"/>
    </location>
</feature>
<evidence type="ECO:0000259" key="4">
    <source>
        <dbReference type="PROSITE" id="PS50009"/>
    </source>
</evidence>
<feature type="compositionally biased region" description="Basic and acidic residues" evidence="3">
    <location>
        <begin position="715"/>
        <end position="728"/>
    </location>
</feature>
<organism evidence="5 6">
    <name type="scientific">Acanthamoeba castellanii (strain ATCC 30010 / Neff)</name>
    <dbReference type="NCBI Taxonomy" id="1257118"/>
    <lineage>
        <taxon>Eukaryota</taxon>
        <taxon>Amoebozoa</taxon>
        <taxon>Discosea</taxon>
        <taxon>Longamoebia</taxon>
        <taxon>Centramoebida</taxon>
        <taxon>Acanthamoebidae</taxon>
        <taxon>Acanthamoeba</taxon>
    </lineage>
</organism>
<feature type="region of interest" description="Disordered" evidence="3">
    <location>
        <begin position="466"/>
        <end position="526"/>
    </location>
</feature>
<dbReference type="PROSITE" id="PS50009">
    <property type="entry name" value="RASGEF_CAT"/>
    <property type="match status" value="1"/>
</dbReference>
<dbReference type="Gene3D" id="1.10.840.10">
    <property type="entry name" value="Ras guanine-nucleotide exchange factors catalytic domain"/>
    <property type="match status" value="1"/>
</dbReference>
<dbReference type="KEGG" id="acan:ACA1_193160"/>
<feature type="region of interest" description="Disordered" evidence="3">
    <location>
        <begin position="617"/>
        <end position="644"/>
    </location>
</feature>
<feature type="compositionally biased region" description="Low complexity" evidence="3">
    <location>
        <begin position="961"/>
        <end position="990"/>
    </location>
</feature>
<feature type="compositionally biased region" description="Acidic residues" evidence="3">
    <location>
        <begin position="492"/>
        <end position="509"/>
    </location>
</feature>
<feature type="region of interest" description="Disordered" evidence="3">
    <location>
        <begin position="943"/>
        <end position="1027"/>
    </location>
</feature>
<feature type="compositionally biased region" description="Low complexity" evidence="3">
    <location>
        <begin position="705"/>
        <end position="714"/>
    </location>
</feature>
<dbReference type="OrthoDB" id="20825at2759"/>
<evidence type="ECO:0000256" key="2">
    <source>
        <dbReference type="PROSITE-ProRule" id="PRU00168"/>
    </source>
</evidence>
<dbReference type="GO" id="GO:0005085">
    <property type="term" value="F:guanyl-nucleotide exchange factor activity"/>
    <property type="evidence" value="ECO:0007669"/>
    <property type="project" value="UniProtKB-KW"/>
</dbReference>
<feature type="compositionally biased region" description="Basic and acidic residues" evidence="3">
    <location>
        <begin position="617"/>
        <end position="638"/>
    </location>
</feature>
<proteinExistence type="predicted"/>
<dbReference type="InterPro" id="IPR023578">
    <property type="entry name" value="Ras_GEF_dom_sf"/>
</dbReference>
<evidence type="ECO:0000256" key="3">
    <source>
        <dbReference type="SAM" id="MobiDB-lite"/>
    </source>
</evidence>
<dbReference type="SUPFAM" id="SSF48366">
    <property type="entry name" value="Ras GEF"/>
    <property type="match status" value="1"/>
</dbReference>
<feature type="region of interest" description="Disordered" evidence="3">
    <location>
        <begin position="1"/>
        <end position="21"/>
    </location>
</feature>
<dbReference type="PANTHER" id="PTHR23113:SF99">
    <property type="entry name" value="RASGEF DOMAIN-CONTAINING PROTEIN"/>
    <property type="match status" value="1"/>
</dbReference>
<feature type="compositionally biased region" description="Low complexity" evidence="3">
    <location>
        <begin position="236"/>
        <end position="246"/>
    </location>
</feature>
<dbReference type="AlphaFoldDB" id="L8GPF0"/>
<dbReference type="GO" id="GO:0005886">
    <property type="term" value="C:plasma membrane"/>
    <property type="evidence" value="ECO:0007669"/>
    <property type="project" value="TreeGrafter"/>
</dbReference>
<feature type="compositionally biased region" description="Low complexity" evidence="3">
    <location>
        <begin position="801"/>
        <end position="811"/>
    </location>
</feature>